<dbReference type="InterPro" id="IPR011711">
    <property type="entry name" value="GntR_C"/>
</dbReference>
<evidence type="ECO:0000259" key="5">
    <source>
        <dbReference type="PROSITE" id="PS50949"/>
    </source>
</evidence>
<evidence type="ECO:0000256" key="4">
    <source>
        <dbReference type="SAM" id="MobiDB-lite"/>
    </source>
</evidence>
<feature type="compositionally biased region" description="Polar residues" evidence="4">
    <location>
        <begin position="215"/>
        <end position="229"/>
    </location>
</feature>
<keyword evidence="2" id="KW-0238">DNA-binding</keyword>
<keyword evidence="3" id="KW-0804">Transcription</keyword>
<feature type="domain" description="HTH gntR-type" evidence="5">
    <location>
        <begin position="9"/>
        <end position="76"/>
    </location>
</feature>
<evidence type="ECO:0000313" key="6">
    <source>
        <dbReference type="EMBL" id="TKA90974.1"/>
    </source>
</evidence>
<dbReference type="SUPFAM" id="SSF46785">
    <property type="entry name" value="Winged helix' DNA-binding domain"/>
    <property type="match status" value="1"/>
</dbReference>
<evidence type="ECO:0000256" key="1">
    <source>
        <dbReference type="ARBA" id="ARBA00023015"/>
    </source>
</evidence>
<dbReference type="Pfam" id="PF07729">
    <property type="entry name" value="FCD"/>
    <property type="match status" value="1"/>
</dbReference>
<dbReference type="AlphaFoldDB" id="A0A4U0YME0"/>
<dbReference type="InterPro" id="IPR036390">
    <property type="entry name" value="WH_DNA-bd_sf"/>
</dbReference>
<dbReference type="SUPFAM" id="SSF48008">
    <property type="entry name" value="GntR ligand-binding domain-like"/>
    <property type="match status" value="1"/>
</dbReference>
<dbReference type="SMART" id="SM00345">
    <property type="entry name" value="HTH_GNTR"/>
    <property type="match status" value="1"/>
</dbReference>
<evidence type="ECO:0000256" key="3">
    <source>
        <dbReference type="ARBA" id="ARBA00023163"/>
    </source>
</evidence>
<proteinExistence type="predicted"/>
<reference evidence="6 7" key="1">
    <citation type="submission" date="2019-04" db="EMBL/GenBank/DDBJ databases">
        <title>Crypto-aerobic microbial life in anoxic (sulfidic) marine sediments.</title>
        <authorList>
            <person name="Bhattacharya S."/>
            <person name="Roy C."/>
            <person name="Mondal N."/>
            <person name="Sarkar J."/>
            <person name="Mandal S."/>
            <person name="Rameez M.J."/>
            <person name="Ghosh W."/>
        </authorList>
    </citation>
    <scope>NUCLEOTIDE SEQUENCE [LARGE SCALE GENOMIC DNA]</scope>
    <source>
        <strain evidence="6 7">SBBB</strain>
    </source>
</reference>
<gene>
    <name evidence="6" type="ORF">FA869_13105</name>
</gene>
<sequence length="240" mass="27319">MSPHKLRTVSVVEAIAEQLSEDIFSGMFRPGETLIETQLAARFEVPRQTIRSAVVMLIHDGILRREPNRSVYIPRFSESDIRDLFAVRRLIELETVRILTTRKVVPKDAENAVRFMEVLRDEDGWDEVLKFDFEFHQALVAATGSTRLQKFYRSISAEKRLALTYFRSSHESPSEIARQHRVLLDTIREGDPDAAVEAFSVHLDESEAFIDQVIHSQQKQPSPTLSSSVKAEDDGVASHT</sequence>
<comment type="caution">
    <text evidence="6">The sequence shown here is derived from an EMBL/GenBank/DDBJ whole genome shotgun (WGS) entry which is preliminary data.</text>
</comment>
<organism evidence="6 7">
    <name type="scientific">Halopseudomonas bauzanensis</name>
    <dbReference type="NCBI Taxonomy" id="653930"/>
    <lineage>
        <taxon>Bacteria</taxon>
        <taxon>Pseudomonadati</taxon>
        <taxon>Pseudomonadota</taxon>
        <taxon>Gammaproteobacteria</taxon>
        <taxon>Pseudomonadales</taxon>
        <taxon>Pseudomonadaceae</taxon>
        <taxon>Halopseudomonas</taxon>
    </lineage>
</organism>
<dbReference type="InterPro" id="IPR036388">
    <property type="entry name" value="WH-like_DNA-bd_sf"/>
</dbReference>
<dbReference type="Gene3D" id="1.20.120.530">
    <property type="entry name" value="GntR ligand-binding domain-like"/>
    <property type="match status" value="1"/>
</dbReference>
<protein>
    <submittedName>
        <fullName evidence="6">GntR family transcriptional regulator</fullName>
    </submittedName>
</protein>
<dbReference type="PROSITE" id="PS50949">
    <property type="entry name" value="HTH_GNTR"/>
    <property type="match status" value="1"/>
</dbReference>
<dbReference type="Gene3D" id="1.10.10.10">
    <property type="entry name" value="Winged helix-like DNA-binding domain superfamily/Winged helix DNA-binding domain"/>
    <property type="match status" value="1"/>
</dbReference>
<dbReference type="InterPro" id="IPR000524">
    <property type="entry name" value="Tscrpt_reg_HTH_GntR"/>
</dbReference>
<feature type="region of interest" description="Disordered" evidence="4">
    <location>
        <begin position="215"/>
        <end position="240"/>
    </location>
</feature>
<dbReference type="SMART" id="SM00895">
    <property type="entry name" value="FCD"/>
    <property type="match status" value="1"/>
</dbReference>
<dbReference type="PANTHER" id="PTHR43537:SF5">
    <property type="entry name" value="UXU OPERON TRANSCRIPTIONAL REGULATOR"/>
    <property type="match status" value="1"/>
</dbReference>
<name>A0A4U0YME0_9GAMM</name>
<evidence type="ECO:0000256" key="2">
    <source>
        <dbReference type="ARBA" id="ARBA00023125"/>
    </source>
</evidence>
<dbReference type="InterPro" id="IPR008920">
    <property type="entry name" value="TF_FadR/GntR_C"/>
</dbReference>
<dbReference type="GO" id="GO:0003677">
    <property type="term" value="F:DNA binding"/>
    <property type="evidence" value="ECO:0007669"/>
    <property type="project" value="UniProtKB-KW"/>
</dbReference>
<dbReference type="GO" id="GO:0003700">
    <property type="term" value="F:DNA-binding transcription factor activity"/>
    <property type="evidence" value="ECO:0007669"/>
    <property type="project" value="InterPro"/>
</dbReference>
<evidence type="ECO:0000313" key="7">
    <source>
        <dbReference type="Proteomes" id="UP000305198"/>
    </source>
</evidence>
<dbReference type="RefSeq" id="WP_136869742.1">
    <property type="nucleotide sequence ID" value="NZ_SWAV01000004.1"/>
</dbReference>
<accession>A0A4U0YME0</accession>
<dbReference type="EMBL" id="SWAV01000004">
    <property type="protein sequence ID" value="TKA90974.1"/>
    <property type="molecule type" value="Genomic_DNA"/>
</dbReference>
<keyword evidence="1" id="KW-0805">Transcription regulation</keyword>
<dbReference type="Pfam" id="PF00392">
    <property type="entry name" value="GntR"/>
    <property type="match status" value="1"/>
</dbReference>
<dbReference type="Proteomes" id="UP000305198">
    <property type="component" value="Unassembled WGS sequence"/>
</dbReference>
<dbReference type="PANTHER" id="PTHR43537">
    <property type="entry name" value="TRANSCRIPTIONAL REGULATOR, GNTR FAMILY"/>
    <property type="match status" value="1"/>
</dbReference>